<dbReference type="Gene3D" id="2.60.40.10">
    <property type="entry name" value="Immunoglobulins"/>
    <property type="match status" value="1"/>
</dbReference>
<dbReference type="AlphaFoldDB" id="A0A3E1RBI1"/>
<accession>A0A3E1RBI1</accession>
<keyword evidence="3" id="KW-0408">Iron</keyword>
<dbReference type="RefSeq" id="WP_117177439.1">
    <property type="nucleotide sequence ID" value="NZ_QFZK01000006.1"/>
</dbReference>
<dbReference type="PANTHER" id="PTHR43177">
    <property type="entry name" value="PROTEIN NRFC"/>
    <property type="match status" value="1"/>
</dbReference>
<evidence type="ECO:0000259" key="5">
    <source>
        <dbReference type="Pfam" id="PF13247"/>
    </source>
</evidence>
<proteinExistence type="predicted"/>
<dbReference type="SUPFAM" id="SSF54862">
    <property type="entry name" value="4Fe-4S ferredoxins"/>
    <property type="match status" value="1"/>
</dbReference>
<dbReference type="EMBL" id="QFZK01000006">
    <property type="protein sequence ID" value="RFO96717.1"/>
    <property type="molecule type" value="Genomic_DNA"/>
</dbReference>
<keyword evidence="1" id="KW-0004">4Fe-4S</keyword>
<keyword evidence="7" id="KW-1185">Reference proteome</keyword>
<evidence type="ECO:0000256" key="2">
    <source>
        <dbReference type="ARBA" id="ARBA00022723"/>
    </source>
</evidence>
<keyword evidence="4" id="KW-0411">Iron-sulfur</keyword>
<evidence type="ECO:0000256" key="1">
    <source>
        <dbReference type="ARBA" id="ARBA00022485"/>
    </source>
</evidence>
<dbReference type="InterPro" id="IPR050954">
    <property type="entry name" value="ET_IronSulfur_Cluster-Binding"/>
</dbReference>
<evidence type="ECO:0000256" key="3">
    <source>
        <dbReference type="ARBA" id="ARBA00023004"/>
    </source>
</evidence>
<reference evidence="6 7" key="1">
    <citation type="submission" date="2018-05" db="EMBL/GenBank/DDBJ databases">
        <title>Rhodoferax soyangensis sp.nov., isolated from an oligotrophic freshwater lake.</title>
        <authorList>
            <person name="Park M."/>
        </authorList>
    </citation>
    <scope>NUCLEOTIDE SEQUENCE [LARGE SCALE GENOMIC DNA]</scope>
    <source>
        <strain evidence="6 7">IMCC26218</strain>
    </source>
</reference>
<dbReference type="OrthoDB" id="9779457at2"/>
<feature type="domain" description="4Fe-4S ferredoxin-type" evidence="5">
    <location>
        <begin position="61"/>
        <end position="154"/>
    </location>
</feature>
<dbReference type="Gene3D" id="3.30.70.20">
    <property type="match status" value="2"/>
</dbReference>
<evidence type="ECO:0000256" key="4">
    <source>
        <dbReference type="ARBA" id="ARBA00023014"/>
    </source>
</evidence>
<dbReference type="InterPro" id="IPR017896">
    <property type="entry name" value="4Fe4S_Fe-S-bd"/>
</dbReference>
<keyword evidence="2" id="KW-0479">Metal-binding</keyword>
<gene>
    <name evidence="6" type="ORF">DIC66_11925</name>
</gene>
<organism evidence="6 7">
    <name type="scientific">Rhodoferax lacus</name>
    <dbReference type="NCBI Taxonomy" id="2184758"/>
    <lineage>
        <taxon>Bacteria</taxon>
        <taxon>Pseudomonadati</taxon>
        <taxon>Pseudomonadota</taxon>
        <taxon>Betaproteobacteria</taxon>
        <taxon>Burkholderiales</taxon>
        <taxon>Comamonadaceae</taxon>
        <taxon>Rhodoferax</taxon>
    </lineage>
</organism>
<evidence type="ECO:0000313" key="6">
    <source>
        <dbReference type="EMBL" id="RFO96717.1"/>
    </source>
</evidence>
<evidence type="ECO:0000313" key="7">
    <source>
        <dbReference type="Proteomes" id="UP000260665"/>
    </source>
</evidence>
<dbReference type="Pfam" id="PF13247">
    <property type="entry name" value="Fer4_11"/>
    <property type="match status" value="1"/>
</dbReference>
<dbReference type="GO" id="GO:0051539">
    <property type="term" value="F:4 iron, 4 sulfur cluster binding"/>
    <property type="evidence" value="ECO:0007669"/>
    <property type="project" value="UniProtKB-KW"/>
</dbReference>
<dbReference type="GO" id="GO:0046872">
    <property type="term" value="F:metal ion binding"/>
    <property type="evidence" value="ECO:0007669"/>
    <property type="project" value="UniProtKB-KW"/>
</dbReference>
<sequence>MSQWNLIIDVARCENCNNCVLANKDEFVGNNFPGYSAPQPLHGESTIKISRTVRGEGHMVDAAYLPTLCNHCDDAPCMKAGGDCISKRADGIVIIDPEKSRGRKDLVAACPYGSIVWNAELNIPQNWIFDAHLLDKGWKEPRCSQSCPTAAMRAVKHSPAEMAALAKAEGLQVLKPELATRPRVYYKNLHRSTHSFVGGSVVASIHGTLECVEGARVELMKAGHTVATARTDAFGDFKFDALENGSGTYTVRVHHSERGYAERVVSLGSTQFLGDIELSGARAKA</sequence>
<dbReference type="CDD" id="cd10552">
    <property type="entry name" value="TH_beta_N"/>
    <property type="match status" value="1"/>
</dbReference>
<dbReference type="Proteomes" id="UP000260665">
    <property type="component" value="Unassembled WGS sequence"/>
</dbReference>
<dbReference type="PANTHER" id="PTHR43177:SF3">
    <property type="entry name" value="PROTEIN NRFC HOMOLOG"/>
    <property type="match status" value="1"/>
</dbReference>
<protein>
    <submittedName>
        <fullName evidence="6">Oxidoreductase</fullName>
    </submittedName>
</protein>
<name>A0A3E1RBI1_9BURK</name>
<dbReference type="SUPFAM" id="SSF49478">
    <property type="entry name" value="Cna protein B-type domain"/>
    <property type="match status" value="1"/>
</dbReference>
<dbReference type="InterPro" id="IPR013783">
    <property type="entry name" value="Ig-like_fold"/>
</dbReference>
<comment type="caution">
    <text evidence="6">The sequence shown here is derived from an EMBL/GenBank/DDBJ whole genome shotgun (WGS) entry which is preliminary data.</text>
</comment>